<dbReference type="EMBL" id="HACG01023113">
    <property type="protein sequence ID" value="CEK69978.1"/>
    <property type="molecule type" value="Transcribed_RNA"/>
</dbReference>
<reference evidence="1" key="1">
    <citation type="submission" date="2014-12" db="EMBL/GenBank/DDBJ databases">
        <title>Insight into the proteome of Arion vulgaris.</title>
        <authorList>
            <person name="Aradska J."/>
            <person name="Bulat T."/>
            <person name="Smidak R."/>
            <person name="Sarate P."/>
            <person name="Gangsoo J."/>
            <person name="Sialana F."/>
            <person name="Bilban M."/>
            <person name="Lubec G."/>
        </authorList>
    </citation>
    <scope>NUCLEOTIDE SEQUENCE</scope>
    <source>
        <tissue evidence="1">Skin</tissue>
    </source>
</reference>
<sequence length="249" mass="27877">TDVHYEDNPLISLATVRDNSQLLNMKTKDMTNEGGVDNTNWFASFIDQNSNIASLEHQLPKTESNIAQKGISRGDNRSVIQYALADHQETASLQRRAIQFDNLQQVISKCQDTVVSNMLPDCTHDSQSSHIQQSSSTEDVTGDCQMWCGQTCCDRTRKNNTIGYEGNRLSCDKVQTYSNKYCQHSANFQANIAKHQDDILLTGHTSVLKEETVSNLSATNLDSMDLAEFLAENLPTVDISKIQDIFFTE</sequence>
<name>A0A0B6ZN87_9EUPU</name>
<organism evidence="1">
    <name type="scientific">Arion vulgaris</name>
    <dbReference type="NCBI Taxonomy" id="1028688"/>
    <lineage>
        <taxon>Eukaryota</taxon>
        <taxon>Metazoa</taxon>
        <taxon>Spiralia</taxon>
        <taxon>Lophotrochozoa</taxon>
        <taxon>Mollusca</taxon>
        <taxon>Gastropoda</taxon>
        <taxon>Heterobranchia</taxon>
        <taxon>Euthyneura</taxon>
        <taxon>Panpulmonata</taxon>
        <taxon>Eupulmonata</taxon>
        <taxon>Stylommatophora</taxon>
        <taxon>Helicina</taxon>
        <taxon>Arionoidea</taxon>
        <taxon>Arionidae</taxon>
        <taxon>Arion</taxon>
    </lineage>
</organism>
<accession>A0A0B6ZN87</accession>
<evidence type="ECO:0000313" key="1">
    <source>
        <dbReference type="EMBL" id="CEK69978.1"/>
    </source>
</evidence>
<gene>
    <name evidence="1" type="primary">ORF72338</name>
</gene>
<proteinExistence type="predicted"/>
<dbReference type="AlphaFoldDB" id="A0A0B6ZN87"/>
<protein>
    <submittedName>
        <fullName evidence="1">Uncharacterized protein</fullName>
    </submittedName>
</protein>
<feature type="non-terminal residue" evidence="1">
    <location>
        <position position="1"/>
    </location>
</feature>